<gene>
    <name evidence="1" type="ORF">RCOM_0105550</name>
</gene>
<keyword evidence="2" id="KW-1185">Reference proteome</keyword>
<dbReference type="InParanoid" id="B9SEU3"/>
<dbReference type="Proteomes" id="UP000008311">
    <property type="component" value="Unassembled WGS sequence"/>
</dbReference>
<sequence length="62" mass="7019">MVAAFQRLKILGFLLMILIQLLRMPPGQMRTVLFLISLIIAPAFGIEKLSSIPFSTLKLLKY</sequence>
<accession>B9SEU3</accession>
<dbReference type="EMBL" id="EQ973939">
    <property type="protein sequence ID" value="EEF37839.1"/>
    <property type="molecule type" value="Genomic_DNA"/>
</dbReference>
<name>B9SEU3_RICCO</name>
<protein>
    <submittedName>
        <fullName evidence="1">Uncharacterized protein</fullName>
    </submittedName>
</protein>
<organism evidence="1 2">
    <name type="scientific">Ricinus communis</name>
    <name type="common">Castor bean</name>
    <dbReference type="NCBI Taxonomy" id="3988"/>
    <lineage>
        <taxon>Eukaryota</taxon>
        <taxon>Viridiplantae</taxon>
        <taxon>Streptophyta</taxon>
        <taxon>Embryophyta</taxon>
        <taxon>Tracheophyta</taxon>
        <taxon>Spermatophyta</taxon>
        <taxon>Magnoliopsida</taxon>
        <taxon>eudicotyledons</taxon>
        <taxon>Gunneridae</taxon>
        <taxon>Pentapetalae</taxon>
        <taxon>rosids</taxon>
        <taxon>fabids</taxon>
        <taxon>Malpighiales</taxon>
        <taxon>Euphorbiaceae</taxon>
        <taxon>Acalyphoideae</taxon>
        <taxon>Acalypheae</taxon>
        <taxon>Ricinus</taxon>
    </lineage>
</organism>
<evidence type="ECO:0000313" key="2">
    <source>
        <dbReference type="Proteomes" id="UP000008311"/>
    </source>
</evidence>
<dbReference type="AlphaFoldDB" id="B9SEU3"/>
<proteinExistence type="predicted"/>
<reference evidence="2" key="1">
    <citation type="journal article" date="2010" name="Nat. Biotechnol.">
        <title>Draft genome sequence of the oilseed species Ricinus communis.</title>
        <authorList>
            <person name="Chan A.P."/>
            <person name="Crabtree J."/>
            <person name="Zhao Q."/>
            <person name="Lorenzi H."/>
            <person name="Orvis J."/>
            <person name="Puiu D."/>
            <person name="Melake-Berhan A."/>
            <person name="Jones K.M."/>
            <person name="Redman J."/>
            <person name="Chen G."/>
            <person name="Cahoon E.B."/>
            <person name="Gedil M."/>
            <person name="Stanke M."/>
            <person name="Haas B.J."/>
            <person name="Wortman J.R."/>
            <person name="Fraser-Liggett C.M."/>
            <person name="Ravel J."/>
            <person name="Rabinowicz P.D."/>
        </authorList>
    </citation>
    <scope>NUCLEOTIDE SEQUENCE [LARGE SCALE GENOMIC DNA]</scope>
    <source>
        <strain evidence="2">cv. Hale</strain>
    </source>
</reference>
<evidence type="ECO:0000313" key="1">
    <source>
        <dbReference type="EMBL" id="EEF37839.1"/>
    </source>
</evidence>